<dbReference type="PROSITE" id="PS01124">
    <property type="entry name" value="HTH_ARAC_FAMILY_2"/>
    <property type="match status" value="1"/>
</dbReference>
<keyword evidence="2" id="KW-0238">DNA-binding</keyword>
<dbReference type="SUPFAM" id="SSF46689">
    <property type="entry name" value="Homeodomain-like"/>
    <property type="match status" value="1"/>
</dbReference>
<evidence type="ECO:0000256" key="1">
    <source>
        <dbReference type="ARBA" id="ARBA00023015"/>
    </source>
</evidence>
<keyword evidence="6" id="KW-1185">Reference proteome</keyword>
<comment type="caution">
    <text evidence="5">The sequence shown here is derived from an EMBL/GenBank/DDBJ whole genome shotgun (WGS) entry which is preliminary data.</text>
</comment>
<dbReference type="Gene3D" id="1.10.10.60">
    <property type="entry name" value="Homeodomain-like"/>
    <property type="match status" value="1"/>
</dbReference>
<dbReference type="EMBL" id="JALAAR010000021">
    <property type="protein sequence ID" value="MEH8019197.1"/>
    <property type="molecule type" value="Genomic_DNA"/>
</dbReference>
<dbReference type="PANTHER" id="PTHR47894:SF1">
    <property type="entry name" value="HTH-TYPE TRANSCRIPTIONAL REGULATOR VQSM"/>
    <property type="match status" value="1"/>
</dbReference>
<keyword evidence="3" id="KW-0804">Transcription</keyword>
<proteinExistence type="predicted"/>
<accession>A0ABU8CBC1</accession>
<evidence type="ECO:0000256" key="2">
    <source>
        <dbReference type="ARBA" id="ARBA00023125"/>
    </source>
</evidence>
<evidence type="ECO:0000313" key="5">
    <source>
        <dbReference type="EMBL" id="MEH8019197.1"/>
    </source>
</evidence>
<dbReference type="InterPro" id="IPR018060">
    <property type="entry name" value="HTH_AraC"/>
</dbReference>
<dbReference type="PANTHER" id="PTHR47894">
    <property type="entry name" value="HTH-TYPE TRANSCRIPTIONAL REGULATOR GADX"/>
    <property type="match status" value="1"/>
</dbReference>
<evidence type="ECO:0000256" key="3">
    <source>
        <dbReference type="ARBA" id="ARBA00023163"/>
    </source>
</evidence>
<dbReference type="InterPro" id="IPR009057">
    <property type="entry name" value="Homeodomain-like_sf"/>
</dbReference>
<organism evidence="5 6">
    <name type="scientific">Rheinheimera muenzenbergensis</name>
    <dbReference type="NCBI Taxonomy" id="1193628"/>
    <lineage>
        <taxon>Bacteria</taxon>
        <taxon>Pseudomonadati</taxon>
        <taxon>Pseudomonadota</taxon>
        <taxon>Gammaproteobacteria</taxon>
        <taxon>Chromatiales</taxon>
        <taxon>Chromatiaceae</taxon>
        <taxon>Rheinheimera</taxon>
    </lineage>
</organism>
<reference evidence="5 6" key="1">
    <citation type="journal article" date="2023" name="Ecotoxicol. Environ. Saf.">
        <title>Mercury remediation potential of mercury-resistant strain Rheinheimera metallidurans sp. nov. isolated from a municipal waste dumping site.</title>
        <authorList>
            <person name="Yadav V."/>
            <person name="Manjhi A."/>
            <person name="Vadakedath N."/>
        </authorList>
    </citation>
    <scope>NUCLEOTIDE SEQUENCE [LARGE SCALE GENOMIC DNA]</scope>
    <source>
        <strain evidence="5 6">E-49</strain>
    </source>
</reference>
<dbReference type="PRINTS" id="PR00032">
    <property type="entry name" value="HTHARAC"/>
</dbReference>
<sequence>MNSDNTVPASTDILQKVQLQILRQLPQQPSLAQVAAELHLSNRTLQRLLQQQHTRFRQLLASCRHQAALHYLAQTELSLQQIASKLGFAEQSSFQKAFKSWQGCAPGSFRQHKQQGRTQRFIQASGRVTGELWN</sequence>
<dbReference type="Pfam" id="PF12833">
    <property type="entry name" value="HTH_18"/>
    <property type="match status" value="1"/>
</dbReference>
<gene>
    <name evidence="5" type="ORF">MN202_18315</name>
</gene>
<dbReference type="RefSeq" id="WP_335737595.1">
    <property type="nucleotide sequence ID" value="NZ_JALAAR010000021.1"/>
</dbReference>
<name>A0ABU8CBC1_9GAMM</name>
<evidence type="ECO:0000259" key="4">
    <source>
        <dbReference type="PROSITE" id="PS01124"/>
    </source>
</evidence>
<dbReference type="Proteomes" id="UP001375382">
    <property type="component" value="Unassembled WGS sequence"/>
</dbReference>
<feature type="domain" description="HTH araC/xylS-type" evidence="4">
    <location>
        <begin position="15"/>
        <end position="112"/>
    </location>
</feature>
<dbReference type="InterPro" id="IPR020449">
    <property type="entry name" value="Tscrpt_reg_AraC-type_HTH"/>
</dbReference>
<keyword evidence="1" id="KW-0805">Transcription regulation</keyword>
<dbReference type="SMART" id="SM00342">
    <property type="entry name" value="HTH_ARAC"/>
    <property type="match status" value="1"/>
</dbReference>
<protein>
    <submittedName>
        <fullName evidence="5">Helix-turn-helix transcriptional regulator</fullName>
    </submittedName>
</protein>
<evidence type="ECO:0000313" key="6">
    <source>
        <dbReference type="Proteomes" id="UP001375382"/>
    </source>
</evidence>